<dbReference type="CDD" id="cd00873">
    <property type="entry name" value="KU80"/>
    <property type="match status" value="1"/>
</dbReference>
<dbReference type="EnsemblMetazoa" id="XM_783379">
    <property type="protein sequence ID" value="XP_788472"/>
    <property type="gene ID" value="LOC583472"/>
</dbReference>
<dbReference type="GO" id="GO:0003684">
    <property type="term" value="F:damaged DNA binding"/>
    <property type="evidence" value="ECO:0007669"/>
    <property type="project" value="InterPro"/>
</dbReference>
<dbReference type="Gene3D" id="3.40.50.410">
    <property type="entry name" value="von Willebrand factor, type A domain"/>
    <property type="match status" value="1"/>
</dbReference>
<reference evidence="19" key="1">
    <citation type="submission" date="2015-02" db="EMBL/GenBank/DDBJ databases">
        <title>Genome sequencing for Strongylocentrotus purpuratus.</title>
        <authorList>
            <person name="Murali S."/>
            <person name="Liu Y."/>
            <person name="Vee V."/>
            <person name="English A."/>
            <person name="Wang M."/>
            <person name="Skinner E."/>
            <person name="Han Y."/>
            <person name="Muzny D.M."/>
            <person name="Worley K.C."/>
            <person name="Gibbs R.A."/>
        </authorList>
    </citation>
    <scope>NUCLEOTIDE SEQUENCE</scope>
</reference>
<dbReference type="GO" id="GO:0006310">
    <property type="term" value="P:DNA recombination"/>
    <property type="evidence" value="ECO:0007669"/>
    <property type="project" value="UniProtKB-KW"/>
</dbReference>
<dbReference type="SUPFAM" id="SSF53300">
    <property type="entry name" value="vWA-like"/>
    <property type="match status" value="1"/>
</dbReference>
<dbReference type="Gene3D" id="1.25.40.240">
    <property type="entry name" value="Ku, C-terminal domain"/>
    <property type="match status" value="1"/>
</dbReference>
<keyword evidence="5 15" id="KW-0547">Nucleotide-binding</keyword>
<keyword evidence="6 15" id="KW-0227">DNA damage</keyword>
<dbReference type="InterPro" id="IPR005161">
    <property type="entry name" value="Ku_N"/>
</dbReference>
<evidence type="ECO:0000256" key="12">
    <source>
        <dbReference type="ARBA" id="ARBA00023172"/>
    </source>
</evidence>
<dbReference type="Pfam" id="PF03731">
    <property type="entry name" value="Ku_N"/>
    <property type="match status" value="1"/>
</dbReference>
<dbReference type="InterPro" id="IPR036494">
    <property type="entry name" value="Ku_C_sf"/>
</dbReference>
<dbReference type="OMA" id="MASNKEC"/>
<feature type="compositionally biased region" description="Acidic residues" evidence="16">
    <location>
        <begin position="290"/>
        <end position="300"/>
    </location>
</feature>
<dbReference type="PANTHER" id="PTHR12604:SF4">
    <property type="entry name" value="X-RAY REPAIR CROSS-COMPLEMENTING PROTEIN 5"/>
    <property type="match status" value="1"/>
</dbReference>
<dbReference type="Pfam" id="PF02735">
    <property type="entry name" value="Ku"/>
    <property type="match status" value="1"/>
</dbReference>
<evidence type="ECO:0000313" key="18">
    <source>
        <dbReference type="EnsemblMetazoa" id="XP_788472"/>
    </source>
</evidence>
<evidence type="ECO:0000256" key="7">
    <source>
        <dbReference type="ARBA" id="ARBA00022801"/>
    </source>
</evidence>
<evidence type="ECO:0000256" key="1">
    <source>
        <dbReference type="ARBA" id="ARBA00004123"/>
    </source>
</evidence>
<dbReference type="GO" id="GO:0000723">
    <property type="term" value="P:telomere maintenance"/>
    <property type="evidence" value="ECO:0000318"/>
    <property type="project" value="GO_Central"/>
</dbReference>
<dbReference type="GO" id="GO:0005524">
    <property type="term" value="F:ATP binding"/>
    <property type="evidence" value="ECO:0007669"/>
    <property type="project" value="UniProtKB-UniRule"/>
</dbReference>
<dbReference type="InterPro" id="IPR036465">
    <property type="entry name" value="vWFA_dom_sf"/>
</dbReference>
<evidence type="ECO:0000313" key="19">
    <source>
        <dbReference type="Proteomes" id="UP000007110"/>
    </source>
</evidence>
<dbReference type="Proteomes" id="UP000007110">
    <property type="component" value="Unassembled WGS sequence"/>
</dbReference>
<dbReference type="FunFam" id="1.10.1600.10:FF:000002">
    <property type="entry name" value="X-ray repair cross-complementing protein 5"/>
    <property type="match status" value="1"/>
</dbReference>
<name>A0A7M7RCH6_STRPU</name>
<dbReference type="AlphaFoldDB" id="A0A7M7RCH6"/>
<protein>
    <recommendedName>
        <fullName evidence="15">ATP-dependent DNA helicase II subunit 2</fullName>
        <ecNumber evidence="15">3.6.4.12</ecNumber>
    </recommendedName>
</protein>
<dbReference type="FunFam" id="1.25.40.240:FF:000001">
    <property type="entry name" value="X-ray repair cross-complementing protein 5"/>
    <property type="match status" value="1"/>
</dbReference>
<comment type="function">
    <text evidence="15">Single-stranded DNA-dependent ATP-dependent helicase.</text>
</comment>
<dbReference type="InterPro" id="IPR002035">
    <property type="entry name" value="VWF_A"/>
</dbReference>
<evidence type="ECO:0000256" key="10">
    <source>
        <dbReference type="ARBA" id="ARBA00022843"/>
    </source>
</evidence>
<dbReference type="Gene3D" id="2.40.290.10">
    <property type="match status" value="1"/>
</dbReference>
<dbReference type="GO" id="GO:0003678">
    <property type="term" value="F:DNA helicase activity"/>
    <property type="evidence" value="ECO:0007669"/>
    <property type="project" value="UniProtKB-EC"/>
</dbReference>
<evidence type="ECO:0000256" key="13">
    <source>
        <dbReference type="ARBA" id="ARBA00023204"/>
    </source>
</evidence>
<evidence type="ECO:0000256" key="6">
    <source>
        <dbReference type="ARBA" id="ARBA00022763"/>
    </source>
</evidence>
<dbReference type="RefSeq" id="XP_788472.3">
    <property type="nucleotide sequence ID" value="XM_783379.5"/>
</dbReference>
<dbReference type="FunCoup" id="A0A7M7RCH6">
    <property type="interactions" value="2003"/>
</dbReference>
<feature type="region of interest" description="Disordered" evidence="16">
    <location>
        <begin position="163"/>
        <end position="199"/>
    </location>
</feature>
<evidence type="ECO:0000256" key="5">
    <source>
        <dbReference type="ARBA" id="ARBA00022741"/>
    </source>
</evidence>
<dbReference type="KEGG" id="spu:583472"/>
<dbReference type="PIRSF" id="PIRSF016570">
    <property type="entry name" value="Ku80"/>
    <property type="match status" value="1"/>
</dbReference>
<evidence type="ECO:0000256" key="8">
    <source>
        <dbReference type="ARBA" id="ARBA00022806"/>
    </source>
</evidence>
<dbReference type="GO" id="GO:0043564">
    <property type="term" value="C:Ku70:Ku80 complex"/>
    <property type="evidence" value="ECO:0000318"/>
    <property type="project" value="GO_Central"/>
</dbReference>
<feature type="region of interest" description="Disordered" evidence="16">
    <location>
        <begin position="689"/>
        <end position="729"/>
    </location>
</feature>
<keyword evidence="12 15" id="KW-0233">DNA recombination</keyword>
<dbReference type="GO" id="GO:0005694">
    <property type="term" value="C:chromosome"/>
    <property type="evidence" value="ECO:0007669"/>
    <property type="project" value="UniProtKB-SubCell"/>
</dbReference>
<feature type="domain" description="VWFA" evidence="17">
    <location>
        <begin position="8"/>
        <end position="163"/>
    </location>
</feature>
<proteinExistence type="inferred from homology"/>
<keyword evidence="7 15" id="KW-0378">Hydrolase</keyword>
<keyword evidence="9 15" id="KW-0067">ATP-binding</keyword>
<feature type="compositionally biased region" description="Basic and acidic residues" evidence="16">
    <location>
        <begin position="689"/>
        <end position="703"/>
    </location>
</feature>
<evidence type="ECO:0000256" key="4">
    <source>
        <dbReference type="ARBA" id="ARBA00022454"/>
    </source>
</evidence>
<dbReference type="GO" id="GO:0016787">
    <property type="term" value="F:hydrolase activity"/>
    <property type="evidence" value="ECO:0007669"/>
    <property type="project" value="UniProtKB-KW"/>
</dbReference>
<evidence type="ECO:0000256" key="2">
    <source>
        <dbReference type="ARBA" id="ARBA00004286"/>
    </source>
</evidence>
<comment type="similarity">
    <text evidence="3 15">Belongs to the ku80 family.</text>
</comment>
<keyword evidence="19" id="KW-1185">Reference proteome</keyword>
<dbReference type="PROSITE" id="PS50234">
    <property type="entry name" value="VWFA"/>
    <property type="match status" value="1"/>
</dbReference>
<comment type="subcellular location">
    <subcellularLocation>
        <location evidence="2">Chromosome</location>
    </subcellularLocation>
    <subcellularLocation>
        <location evidence="1 15">Nucleus</location>
    </subcellularLocation>
</comment>
<reference evidence="18" key="2">
    <citation type="submission" date="2021-01" db="UniProtKB">
        <authorList>
            <consortium name="EnsemblMetazoa"/>
        </authorList>
    </citation>
    <scope>IDENTIFICATION</scope>
</reference>
<dbReference type="GO" id="GO:0006303">
    <property type="term" value="P:double-strand break repair via nonhomologous end joining"/>
    <property type="evidence" value="ECO:0000318"/>
    <property type="project" value="GO_Central"/>
</dbReference>
<dbReference type="InterPro" id="IPR014893">
    <property type="entry name" value="Ku_PK_bind"/>
</dbReference>
<dbReference type="Pfam" id="PF03730">
    <property type="entry name" value="Ku_C"/>
    <property type="match status" value="1"/>
</dbReference>
<keyword evidence="4" id="KW-0158">Chromosome</keyword>
<dbReference type="OrthoDB" id="30826at2759"/>
<evidence type="ECO:0000256" key="14">
    <source>
        <dbReference type="ARBA" id="ARBA00023242"/>
    </source>
</evidence>
<evidence type="ECO:0000259" key="17">
    <source>
        <dbReference type="PROSITE" id="PS50234"/>
    </source>
</evidence>
<dbReference type="InterPro" id="IPR016194">
    <property type="entry name" value="SPOC-like_C_dom_sf"/>
</dbReference>
<dbReference type="Pfam" id="PF08785">
    <property type="entry name" value="Ku_PK_bind"/>
    <property type="match status" value="1"/>
</dbReference>
<dbReference type="Gene3D" id="1.10.1600.10">
    <property type="match status" value="1"/>
</dbReference>
<dbReference type="InParanoid" id="A0A7M7RCH6"/>
<dbReference type="EC" id="3.6.4.12" evidence="15"/>
<dbReference type="InterPro" id="IPR024193">
    <property type="entry name" value="Ku80"/>
</dbReference>
<dbReference type="GO" id="GO:0042162">
    <property type="term" value="F:telomeric DNA binding"/>
    <property type="evidence" value="ECO:0000318"/>
    <property type="project" value="GO_Central"/>
</dbReference>
<keyword evidence="11 15" id="KW-0238">DNA-binding</keyword>
<evidence type="ECO:0000256" key="11">
    <source>
        <dbReference type="ARBA" id="ARBA00023125"/>
    </source>
</evidence>
<dbReference type="InterPro" id="IPR005160">
    <property type="entry name" value="Ku_C"/>
</dbReference>
<organism evidence="18 19">
    <name type="scientific">Strongylocentrotus purpuratus</name>
    <name type="common">Purple sea urchin</name>
    <dbReference type="NCBI Taxonomy" id="7668"/>
    <lineage>
        <taxon>Eukaryota</taxon>
        <taxon>Metazoa</taxon>
        <taxon>Echinodermata</taxon>
        <taxon>Eleutherozoa</taxon>
        <taxon>Echinozoa</taxon>
        <taxon>Echinoidea</taxon>
        <taxon>Euechinoidea</taxon>
        <taxon>Echinacea</taxon>
        <taxon>Camarodonta</taxon>
        <taxon>Echinidea</taxon>
        <taxon>Strongylocentrotidae</taxon>
        <taxon>Strongylocentrotus</taxon>
    </lineage>
</organism>
<evidence type="ECO:0000256" key="9">
    <source>
        <dbReference type="ARBA" id="ARBA00022840"/>
    </source>
</evidence>
<keyword evidence="8 15" id="KW-0347">Helicase</keyword>
<dbReference type="SUPFAM" id="SSF101420">
    <property type="entry name" value="C-terminal domain of Ku80"/>
    <property type="match status" value="1"/>
</dbReference>
<dbReference type="PANTHER" id="PTHR12604">
    <property type="entry name" value="KU AUTOANTIGEN DNA HELICASE"/>
    <property type="match status" value="1"/>
</dbReference>
<dbReference type="GO" id="GO:0005737">
    <property type="term" value="C:cytoplasm"/>
    <property type="evidence" value="ECO:0007669"/>
    <property type="project" value="UniProtKB-ARBA"/>
</dbReference>
<feature type="compositionally biased region" description="Acidic residues" evidence="16">
    <location>
        <begin position="704"/>
        <end position="729"/>
    </location>
</feature>
<keyword evidence="13 15" id="KW-0234">DNA repair</keyword>
<dbReference type="SMART" id="SM00559">
    <property type="entry name" value="Ku78"/>
    <property type="match status" value="1"/>
</dbReference>
<keyword evidence="14 15" id="KW-0539">Nucleus</keyword>
<keyword evidence="10" id="KW-0832">Ubl conjugation</keyword>
<feature type="region of interest" description="Disordered" evidence="16">
    <location>
        <begin position="278"/>
        <end position="300"/>
    </location>
</feature>
<accession>A0A7M7RCH6</accession>
<evidence type="ECO:0000256" key="15">
    <source>
        <dbReference type="PIRNR" id="PIRNR016570"/>
    </source>
</evidence>
<dbReference type="FunFam" id="3.40.50.410:FF:000200">
    <property type="entry name" value="ATP-dependent DNA helicase II subunit 2"/>
    <property type="match status" value="1"/>
</dbReference>
<dbReference type="GeneID" id="583472"/>
<dbReference type="FunFam" id="2.40.290.10:FF:000005">
    <property type="entry name" value="X-ray repair cross-complementing protein 5"/>
    <property type="match status" value="1"/>
</dbReference>
<evidence type="ECO:0000256" key="16">
    <source>
        <dbReference type="SAM" id="MobiDB-lite"/>
    </source>
</evidence>
<comment type="catalytic activity">
    <reaction evidence="15">
        <text>ATP + H2O = ADP + phosphate + H(+)</text>
        <dbReference type="Rhea" id="RHEA:13065"/>
        <dbReference type="ChEBI" id="CHEBI:15377"/>
        <dbReference type="ChEBI" id="CHEBI:15378"/>
        <dbReference type="ChEBI" id="CHEBI:30616"/>
        <dbReference type="ChEBI" id="CHEBI:43474"/>
        <dbReference type="ChEBI" id="CHEBI:456216"/>
        <dbReference type="EC" id="3.6.4.12"/>
    </reaction>
</comment>
<sequence>MGSKEKEAIVIVLDVGPSMNQAPPGNCTTLETARDVITMILQRKVFAESKDEIALILFGTPGSANKMDYDNITVERPFRLADLDLIQHIRSNIQASTESGDFVDALIVAMDLIHDATSEKASKFTKNRIILFSDLGGEFADDKLQNVTHSLKAMKTEVNMIGLPFDNTDGGGNGDDARDQPSTSRGRGPPRKVKTPQQMAGERLVMNIVEEVNGCIYSFDEVIPAVTMFEKRAVRPTPWKVNLEIGSELKIPVSGYLKVKEATTKSWKSTFQKGHREFTPQTIRSKHLNDDEETEVEKEDQVEGYRYGNDIIPISEEDKKNMDYKKPGKVMQVLGFTKDSKIKKHQQIGNSVYIFYAQPDDQAAAMSFSALVNALYETNSVAIVRRAYSGSSAPRIGFLAPHIKANYEALFYIELPFAEDLRMYTFMSLDNNKRCQPSEEQLAAVDSLIDNMDLMTAEEDEDGDTEALKPKNTLNPYTQRLCQCLMHRALNPDDPIPGIETAIATYLQPCRAVAVQCEPDVEAMQKLFKLEKAKAKENVTGDSIWKASDGGDGEPARKKAKVDDEVNGGDLSMAGMAMGVVTEVGTVDPVGDFKAIISQKDEDRFKEAAGQMGRRILQLIKESFGSQLYGKALDCLRVYREQAIQLSEPETFNAYLRKLKDELKELLKVDFWQDVTKDGLTLIDVTEARDSKVSKDEADKFIQEEEVPMEDEPAAANEEEDADDLLDML</sequence>
<evidence type="ECO:0000256" key="3">
    <source>
        <dbReference type="ARBA" id="ARBA00007726"/>
    </source>
</evidence>
<dbReference type="InterPro" id="IPR006164">
    <property type="entry name" value="DNA_bd_Ku70/Ku80"/>
</dbReference>
<dbReference type="SUPFAM" id="SSF100939">
    <property type="entry name" value="SPOC domain-like"/>
    <property type="match status" value="1"/>
</dbReference>